<organism evidence="4 5">
    <name type="scientific">Adineta steineri</name>
    <dbReference type="NCBI Taxonomy" id="433720"/>
    <lineage>
        <taxon>Eukaryota</taxon>
        <taxon>Metazoa</taxon>
        <taxon>Spiralia</taxon>
        <taxon>Gnathifera</taxon>
        <taxon>Rotifera</taxon>
        <taxon>Eurotatoria</taxon>
        <taxon>Bdelloidea</taxon>
        <taxon>Adinetida</taxon>
        <taxon>Adinetidae</taxon>
        <taxon>Adineta</taxon>
    </lineage>
</organism>
<dbReference type="EMBL" id="CAJOBB010001521">
    <property type="protein sequence ID" value="CAF3868660.1"/>
    <property type="molecule type" value="Genomic_DNA"/>
</dbReference>
<dbReference type="SUPFAM" id="SSF52200">
    <property type="entry name" value="Toll/Interleukin receptor TIR domain"/>
    <property type="match status" value="2"/>
</dbReference>
<feature type="domain" description="Death" evidence="1">
    <location>
        <begin position="935"/>
        <end position="1000"/>
    </location>
</feature>
<dbReference type="SUPFAM" id="SSF48371">
    <property type="entry name" value="ARM repeat"/>
    <property type="match status" value="1"/>
</dbReference>
<dbReference type="Pfam" id="PF13676">
    <property type="entry name" value="TIR_2"/>
    <property type="match status" value="2"/>
</dbReference>
<evidence type="ECO:0000259" key="1">
    <source>
        <dbReference type="PROSITE" id="PS50017"/>
    </source>
</evidence>
<evidence type="ECO:0000313" key="5">
    <source>
        <dbReference type="Proteomes" id="UP000663868"/>
    </source>
</evidence>
<dbReference type="Gene3D" id="1.10.533.10">
    <property type="entry name" value="Death Domain, Fas"/>
    <property type="match status" value="1"/>
</dbReference>
<feature type="domain" description="TIR" evidence="2">
    <location>
        <begin position="1218"/>
        <end position="1354"/>
    </location>
</feature>
<evidence type="ECO:0000313" key="4">
    <source>
        <dbReference type="EMBL" id="CAF3868660.1"/>
    </source>
</evidence>
<dbReference type="PANTHER" id="PTHR47508:SF1">
    <property type="entry name" value="NON-SPECIFIC SERINE_THREONINE PROTEIN KINASE"/>
    <property type="match status" value="1"/>
</dbReference>
<dbReference type="Proteomes" id="UP000663868">
    <property type="component" value="Unassembled WGS sequence"/>
</dbReference>
<dbReference type="InterPro" id="IPR035897">
    <property type="entry name" value="Toll_tir_struct_dom_sf"/>
</dbReference>
<dbReference type="Gene3D" id="3.40.50.10140">
    <property type="entry name" value="Toll/interleukin-1 receptor homology (TIR) domain"/>
    <property type="match status" value="2"/>
</dbReference>
<comment type="caution">
    <text evidence="4">The sequence shown here is derived from an EMBL/GenBank/DDBJ whole genome shotgun (WGS) entry which is preliminary data.</text>
</comment>
<dbReference type="EMBL" id="CAJNOE010000131">
    <property type="protein sequence ID" value="CAF0956683.1"/>
    <property type="molecule type" value="Genomic_DNA"/>
</dbReference>
<dbReference type="InterPro" id="IPR016024">
    <property type="entry name" value="ARM-type_fold"/>
</dbReference>
<dbReference type="SUPFAM" id="SSF47986">
    <property type="entry name" value="DEATH domain"/>
    <property type="match status" value="1"/>
</dbReference>
<dbReference type="Pfam" id="PF00531">
    <property type="entry name" value="Death"/>
    <property type="match status" value="1"/>
</dbReference>
<protein>
    <recommendedName>
        <fullName evidence="6">Death domain-containing protein</fullName>
    </recommendedName>
</protein>
<accession>A0A819FJW7</accession>
<dbReference type="InterPro" id="IPR000157">
    <property type="entry name" value="TIR_dom"/>
</dbReference>
<dbReference type="PANTHER" id="PTHR47508">
    <property type="entry name" value="SAM DOMAIN-CONTAINING PROTEIN-RELATED"/>
    <property type="match status" value="1"/>
</dbReference>
<dbReference type="InterPro" id="IPR011029">
    <property type="entry name" value="DEATH-like_dom_sf"/>
</dbReference>
<gene>
    <name evidence="3" type="ORF">IZO911_LOCUS15312</name>
    <name evidence="4" type="ORF">KXQ929_LOCUS21076</name>
</gene>
<dbReference type="Proteomes" id="UP000663860">
    <property type="component" value="Unassembled WGS sequence"/>
</dbReference>
<sequence>MDEFIRQLTHDNTQFDNQWPDTFTKLHKLPDDIPDIDQPTFKVKSLNALVDYVLEDNEATSDKKSIFIDKTIQNLLKDPLPSLDELVQIFCRVLNVPNTNKLLQIKFLQKFYYQYRLGERLSKSPSVELIDSILGCLQKHKLLNKESNDKVQDEWKQFLTRSMFSPLDMDTNKINHKETMIIMRSQFQHLYRWAAHHSRQSTIWSDVLNTLERACPTLLDSFTTPDDAKVYLNTCAEPFISTDYCNLIAKSYQSQADLFTANSSDIYMIVEKLLSQNKIKEAQYFVRNVIVTHFSLINNLEELLQMLIRICPLVDIQSRNHFCKDIISPIAYEMNRKKANKKLATSYFDLILAILDLIVIEALPCAYRILEINEFYPWKQLDKQLTHLVQSCISYDKIISNSGFSDLDILEKIIKLIGERAKTNPTIFRATHQSALQAILKWSSIIDNDTGKPYDKHIFNMGTKMTELVDIKQITIDNCYQFITILQKQINDNDDTYVLDKTPQYFFTAISQLLSESIQHIKTIPTALHQQLAAFCLSAFDCSLHDENGGMTFEHLAALHIWFKVGLSIDNEDNAHAYETCLDRLFKLIYDEEEEKMYSWWCTFWSMTVLKHPNVAANHISQFLCEIIDHKKINLIGLLPTLYAKRPEPFHDRLDDLIHALFDDNGQHLVSIASILMVIIKAHPELITSSQVDYLFTSIKNHTDILNESSHIFLMLGHIANAQPHLLDKYRQDLVDFVTEQQKPQAFNCLQQYLVASTIINGEKTVDEYLTLLINLIKNTKNISTDLSSQIFHTCQLIGIRHKQILATKRNDLLPFESNSTCRMLIDIIDGNKMSEENQTAINHTLDEIAQIERRVVHTEQGVQNITKLVKRQELNITNLDARVNTVDTHINDINEQLEHHAHELERIDAKTLSYVPTEWGRDVCTLLNVRANNDWRLLGKRFGYSTSELKHWAMQLDPTMSLLNEWFMTHKADEATYGLVKMLNEIGREDAEQIIRKAMANAGELIPDDLPMDIKRLPSVFLSYQWGSQKAVGKLKTNLEQAGYSCWMDTGEMGGGDKLFAKIDAGIRGAKVVICCINKNYAQSDNCSREVHLTISTGKPLIPLQMEKQSWPPEGALGPIMSEYLYIRFFDRKSNDENYWPTDKFTELLGQIRYHVAPDPDMITEQYHNWFVPRVDNLIFLQPTTTATPTTTTTTTTTTNDKKDKAIINDDTPLVITHPQVMISYQWDYQNDIIILYNKLTQLGYRCWLDIFQMGGGDSLFEKIDTGIRHAKCIISCVTPKYTKSINCRREMALADALEKLILPLLIEDTKSWPPAGPMAMVFAERSYIDFRQPKPDQQRWSGKEFESVLAKLKQAIPEVQTEKPQRHLLDMQRPTTAIKRNENKLKRIRSAPIIPESRACSIM</sequence>
<evidence type="ECO:0000259" key="2">
    <source>
        <dbReference type="PROSITE" id="PS50104"/>
    </source>
</evidence>
<dbReference type="PROSITE" id="PS50104">
    <property type="entry name" value="TIR"/>
    <property type="match status" value="2"/>
</dbReference>
<dbReference type="PROSITE" id="PS50017">
    <property type="entry name" value="DEATH_DOMAIN"/>
    <property type="match status" value="1"/>
</dbReference>
<feature type="domain" description="TIR" evidence="2">
    <location>
        <begin position="1017"/>
        <end position="1157"/>
    </location>
</feature>
<proteinExistence type="predicted"/>
<dbReference type="InterPro" id="IPR000488">
    <property type="entry name" value="Death_dom"/>
</dbReference>
<name>A0A819FJW7_9BILA</name>
<evidence type="ECO:0008006" key="6">
    <source>
        <dbReference type="Google" id="ProtNLM"/>
    </source>
</evidence>
<reference evidence="4" key="1">
    <citation type="submission" date="2021-02" db="EMBL/GenBank/DDBJ databases">
        <authorList>
            <person name="Nowell W R."/>
        </authorList>
    </citation>
    <scope>NUCLEOTIDE SEQUENCE</scope>
</reference>
<evidence type="ECO:0000313" key="3">
    <source>
        <dbReference type="EMBL" id="CAF0956683.1"/>
    </source>
</evidence>
<dbReference type="GO" id="GO:0007165">
    <property type="term" value="P:signal transduction"/>
    <property type="evidence" value="ECO:0007669"/>
    <property type="project" value="InterPro"/>
</dbReference>